<evidence type="ECO:0000313" key="3">
    <source>
        <dbReference type="EMBL" id="OZG49343.1"/>
    </source>
</evidence>
<feature type="compositionally biased region" description="Acidic residues" evidence="1">
    <location>
        <begin position="13"/>
        <end position="22"/>
    </location>
</feature>
<evidence type="ECO:0000313" key="4">
    <source>
        <dbReference type="Proteomes" id="UP000216725"/>
    </source>
</evidence>
<feature type="compositionally biased region" description="Basic and acidic residues" evidence="1">
    <location>
        <begin position="1"/>
        <end position="12"/>
    </location>
</feature>
<dbReference type="AlphaFoldDB" id="A0A261ER61"/>
<dbReference type="InterPro" id="IPR002145">
    <property type="entry name" value="CopG"/>
</dbReference>
<sequence length="129" mass="14486">MAEYSKLVRELGEPDDSNDSSDDINAKEEIATVTFKLPKSTLERLNKRAKELGVTRSFLIRRGISDVLAGGSRSRISKLVMVSTFETYDENGVPIEHTNVMRDNGENPRVTRLVSELAEEVDKGDERED</sequence>
<dbReference type="EMBL" id="MWWR01000020">
    <property type="protein sequence ID" value="OZG49343.1"/>
    <property type="molecule type" value="Genomic_DNA"/>
</dbReference>
<comment type="caution">
    <text evidence="3">The sequence shown here is derived from an EMBL/GenBank/DDBJ whole genome shotgun (WGS) entry which is preliminary data.</text>
</comment>
<dbReference type="Proteomes" id="UP000216725">
    <property type="component" value="Unassembled WGS sequence"/>
</dbReference>
<dbReference type="CDD" id="cd21631">
    <property type="entry name" value="RHH_CopG_NikR-like"/>
    <property type="match status" value="1"/>
</dbReference>
<dbReference type="Pfam" id="PF01402">
    <property type="entry name" value="RHH_1"/>
    <property type="match status" value="1"/>
</dbReference>
<gene>
    <name evidence="3" type="ORF">PSRA_1684</name>
</gene>
<proteinExistence type="predicted"/>
<name>A0A261ER61_9BIFI</name>
<reference evidence="3 4" key="1">
    <citation type="journal article" date="2017" name="BMC Genomics">
        <title>Comparative genomic and phylogenomic analyses of the Bifidobacteriaceae family.</title>
        <authorList>
            <person name="Lugli G.A."/>
            <person name="Milani C."/>
            <person name="Turroni F."/>
            <person name="Duranti S."/>
            <person name="Mancabelli L."/>
            <person name="Mangifesta M."/>
            <person name="Ferrario C."/>
            <person name="Modesto M."/>
            <person name="Mattarelli P."/>
            <person name="Jiri K."/>
            <person name="van Sinderen D."/>
            <person name="Ventura M."/>
        </authorList>
    </citation>
    <scope>NUCLEOTIDE SEQUENCE [LARGE SCALE GENOMIC DNA]</scope>
    <source>
        <strain evidence="3 4">DSM 24742</strain>
    </source>
</reference>
<keyword evidence="4" id="KW-1185">Reference proteome</keyword>
<dbReference type="GO" id="GO:0006355">
    <property type="term" value="P:regulation of DNA-templated transcription"/>
    <property type="evidence" value="ECO:0007669"/>
    <property type="project" value="InterPro"/>
</dbReference>
<accession>A0A261ER61</accession>
<feature type="domain" description="Ribbon-helix-helix protein CopG" evidence="2">
    <location>
        <begin position="33"/>
        <end position="64"/>
    </location>
</feature>
<dbReference type="RefSeq" id="WP_094661475.1">
    <property type="nucleotide sequence ID" value="NZ_MWWR01000020.1"/>
</dbReference>
<protein>
    <recommendedName>
        <fullName evidence="2">Ribbon-helix-helix protein CopG domain-containing protein</fullName>
    </recommendedName>
</protein>
<evidence type="ECO:0000259" key="2">
    <source>
        <dbReference type="Pfam" id="PF01402"/>
    </source>
</evidence>
<dbReference type="SUPFAM" id="SSF47598">
    <property type="entry name" value="Ribbon-helix-helix"/>
    <property type="match status" value="1"/>
</dbReference>
<feature type="region of interest" description="Disordered" evidence="1">
    <location>
        <begin position="1"/>
        <end position="25"/>
    </location>
</feature>
<organism evidence="3 4">
    <name type="scientific">Pseudoscardovia radai</name>
    <dbReference type="NCBI Taxonomy" id="987066"/>
    <lineage>
        <taxon>Bacteria</taxon>
        <taxon>Bacillati</taxon>
        <taxon>Actinomycetota</taxon>
        <taxon>Actinomycetes</taxon>
        <taxon>Bifidobacteriales</taxon>
        <taxon>Bifidobacteriaceae</taxon>
        <taxon>Pseudoscardovia</taxon>
    </lineage>
</organism>
<evidence type="ECO:0000256" key="1">
    <source>
        <dbReference type="SAM" id="MobiDB-lite"/>
    </source>
</evidence>
<dbReference type="InterPro" id="IPR010985">
    <property type="entry name" value="Ribbon_hlx_hlx"/>
</dbReference>
<dbReference type="OrthoDB" id="3255885at2"/>